<proteinExistence type="predicted"/>
<feature type="region of interest" description="Disordered" evidence="1">
    <location>
        <begin position="1"/>
        <end position="28"/>
    </location>
</feature>
<organism evidence="2 3">
    <name type="scientific">Paramarasmius palmivorus</name>
    <dbReference type="NCBI Taxonomy" id="297713"/>
    <lineage>
        <taxon>Eukaryota</taxon>
        <taxon>Fungi</taxon>
        <taxon>Dikarya</taxon>
        <taxon>Basidiomycota</taxon>
        <taxon>Agaricomycotina</taxon>
        <taxon>Agaricomycetes</taxon>
        <taxon>Agaricomycetidae</taxon>
        <taxon>Agaricales</taxon>
        <taxon>Marasmiineae</taxon>
        <taxon>Marasmiaceae</taxon>
        <taxon>Paramarasmius</taxon>
    </lineage>
</organism>
<evidence type="ECO:0000313" key="3">
    <source>
        <dbReference type="Proteomes" id="UP001383192"/>
    </source>
</evidence>
<evidence type="ECO:0000256" key="1">
    <source>
        <dbReference type="SAM" id="MobiDB-lite"/>
    </source>
</evidence>
<accession>A0AAW0BES9</accession>
<dbReference type="AlphaFoldDB" id="A0AAW0BES9"/>
<comment type="caution">
    <text evidence="2">The sequence shown here is derived from an EMBL/GenBank/DDBJ whole genome shotgun (WGS) entry which is preliminary data.</text>
</comment>
<protein>
    <recommendedName>
        <fullName evidence="4">BTB domain-containing protein</fullName>
    </recommendedName>
</protein>
<gene>
    <name evidence="2" type="ORF">VNI00_016213</name>
</gene>
<evidence type="ECO:0008006" key="4">
    <source>
        <dbReference type="Google" id="ProtNLM"/>
    </source>
</evidence>
<evidence type="ECO:0000313" key="2">
    <source>
        <dbReference type="EMBL" id="KAK7024538.1"/>
    </source>
</evidence>
<dbReference type="EMBL" id="JAYKXP010000121">
    <property type="protein sequence ID" value="KAK7024538.1"/>
    <property type="molecule type" value="Genomic_DNA"/>
</dbReference>
<sequence length="214" mass="23688">MSSDSYEHPNVSGVPSLPSVPLVHQGPGEESVRENARSFLIENSPPPYRYKHGRQFDFQILVGGEDYDFVVPAALMCVSSGHFSDLSRSAGMETRLRCMQVNVTSFNRETIATVLDVPDDTLRRLVDFRTNGNPLQQEWALAHMLDVLCLANEWRIPKIKCLIQLTLALDGMIPTAELCYVREVADAAGGSILVKTCDLALLGVKSEQDRVPDV</sequence>
<reference evidence="2 3" key="1">
    <citation type="submission" date="2024-01" db="EMBL/GenBank/DDBJ databases">
        <title>A draft genome for a cacao thread blight-causing isolate of Paramarasmius palmivorus.</title>
        <authorList>
            <person name="Baruah I.K."/>
            <person name="Bukari Y."/>
            <person name="Amoako-Attah I."/>
            <person name="Meinhardt L.W."/>
            <person name="Bailey B.A."/>
            <person name="Cohen S.P."/>
        </authorList>
    </citation>
    <scope>NUCLEOTIDE SEQUENCE [LARGE SCALE GENOMIC DNA]</scope>
    <source>
        <strain evidence="2 3">GH-12</strain>
    </source>
</reference>
<dbReference type="Proteomes" id="UP001383192">
    <property type="component" value="Unassembled WGS sequence"/>
</dbReference>
<keyword evidence="3" id="KW-1185">Reference proteome</keyword>
<name>A0AAW0BES9_9AGAR</name>